<dbReference type="RefSeq" id="WP_180281616.1">
    <property type="nucleotide sequence ID" value="NZ_JABFDB010000004.1"/>
</dbReference>
<protein>
    <recommendedName>
        <fullName evidence="3">Calcium-binding protein</fullName>
    </recommendedName>
</protein>
<dbReference type="Proteomes" id="UP000584642">
    <property type="component" value="Unassembled WGS sequence"/>
</dbReference>
<comment type="caution">
    <text evidence="1">The sequence shown here is derived from an EMBL/GenBank/DDBJ whole genome shotgun (WGS) entry which is preliminary data.</text>
</comment>
<dbReference type="Pfam" id="PF00353">
    <property type="entry name" value="HemolysinCabind"/>
    <property type="match status" value="1"/>
</dbReference>
<accession>A0ABX2T709</accession>
<dbReference type="SUPFAM" id="SSF51120">
    <property type="entry name" value="beta-Roll"/>
    <property type="match status" value="1"/>
</dbReference>
<dbReference type="InterPro" id="IPR001343">
    <property type="entry name" value="Hemolysn_Ca-bd"/>
</dbReference>
<organism evidence="1 2">
    <name type="scientific">Azospirillum oleiclasticum</name>
    <dbReference type="NCBI Taxonomy" id="2735135"/>
    <lineage>
        <taxon>Bacteria</taxon>
        <taxon>Pseudomonadati</taxon>
        <taxon>Pseudomonadota</taxon>
        <taxon>Alphaproteobacteria</taxon>
        <taxon>Rhodospirillales</taxon>
        <taxon>Azospirillaceae</taxon>
        <taxon>Azospirillum</taxon>
    </lineage>
</organism>
<name>A0ABX2T709_9PROT</name>
<dbReference type="Gene3D" id="2.150.10.10">
    <property type="entry name" value="Serralysin-like metalloprotease, C-terminal"/>
    <property type="match status" value="1"/>
</dbReference>
<evidence type="ECO:0000313" key="1">
    <source>
        <dbReference type="EMBL" id="NYZ19857.1"/>
    </source>
</evidence>
<dbReference type="EMBL" id="JABFDB010000004">
    <property type="protein sequence ID" value="NYZ19857.1"/>
    <property type="molecule type" value="Genomic_DNA"/>
</dbReference>
<sequence length="463" mass="48205">MDLATYVTTTNVTDLRRVDMSGYTAVEVNAPGSATLKVTTAQLAAGLMTFRSTAEGGDFDMLEVYGEAGAEYVNLSGLSTTAFDRVYVHTEGGNDVLVGSAGNDYLFGREGNDIMIAGTRGNDLLAGYHGDDLFVIGPRSNGNVFVNGFQAGNDAIRIPGADLSGPITMGTGTTLTAGQVQIAHEASGGGSINTRVYVGLNTTPGYDVTFQIDGQWEVGDLQLHGSDILKAGSIPYDQITFDPVAYAARNADLYQAFGTDTQALVGHYIQYGANEGRVSTGFDAEAYAANNADLFAAFGTDTNALVGHYTRHGQAEGRTATGFDADAYAANNADLFAAFGTNTNALVNHYIQHGRAEGRTATGFDALAYAANNADVFAAVGTDVTALVTHYVQHGRAEGRTATGFDANAYAVLNPDVQAAFGTDANALVAHYVNNGRAEGRQAWRLTSDPTAAQLAAGGIAAG</sequence>
<proteinExistence type="predicted"/>
<evidence type="ECO:0000313" key="2">
    <source>
        <dbReference type="Proteomes" id="UP000584642"/>
    </source>
</evidence>
<dbReference type="InterPro" id="IPR011049">
    <property type="entry name" value="Serralysin-like_metalloprot_C"/>
</dbReference>
<keyword evidence="2" id="KW-1185">Reference proteome</keyword>
<gene>
    <name evidence="1" type="ORF">HND93_09040</name>
</gene>
<evidence type="ECO:0008006" key="3">
    <source>
        <dbReference type="Google" id="ProtNLM"/>
    </source>
</evidence>
<reference evidence="1 2" key="1">
    <citation type="submission" date="2020-05" db="EMBL/GenBank/DDBJ databases">
        <title>Azospirillum oleiclasticum sp. nov, a nitrogen-fixing and heavy crude oil-emulsifying bacterium isolated from the crude oil of Yumen Oilfield.</title>
        <authorList>
            <person name="Wu D."/>
            <person name="Cai M."/>
            <person name="Zhang X."/>
        </authorList>
    </citation>
    <scope>NUCLEOTIDE SEQUENCE [LARGE SCALE GENOMIC DNA]</scope>
    <source>
        <strain evidence="1 2">ROY-1-1-2</strain>
    </source>
</reference>
<dbReference type="PRINTS" id="PR00313">
    <property type="entry name" value="CABNDNGRPT"/>
</dbReference>